<dbReference type="Proteomes" id="UP000011518">
    <property type="component" value="Unassembled WGS sequence"/>
</dbReference>
<dbReference type="AlphaFoldDB" id="L8YCP8"/>
<evidence type="ECO:0000259" key="2">
    <source>
        <dbReference type="Pfam" id="PF12736"/>
    </source>
</evidence>
<dbReference type="Pfam" id="PF12736">
    <property type="entry name" value="CABIT"/>
    <property type="match status" value="2"/>
</dbReference>
<reference evidence="4" key="1">
    <citation type="submission" date="2012-07" db="EMBL/GenBank/DDBJ databases">
        <title>Genome of the Chinese tree shrew, a rising model animal genetically related to primates.</title>
        <authorList>
            <person name="Zhang G."/>
            <person name="Fan Y."/>
            <person name="Yao Y."/>
            <person name="Huang Z."/>
        </authorList>
    </citation>
    <scope>NUCLEOTIDE SEQUENCE [LARGE SCALE GENOMIC DNA]</scope>
</reference>
<dbReference type="InterPro" id="IPR039671">
    <property type="entry name" value="THEMIS"/>
</dbReference>
<keyword evidence="4" id="KW-1185">Reference proteome</keyword>
<dbReference type="eggNOG" id="ENOG502SJ9V">
    <property type="taxonomic scope" value="Eukaryota"/>
</dbReference>
<proteinExistence type="inferred from homology"/>
<comment type="similarity">
    <text evidence="1">Belongs to the themis family.</text>
</comment>
<name>L8YCP8_TUPCH</name>
<dbReference type="GO" id="GO:0005737">
    <property type="term" value="C:cytoplasm"/>
    <property type="evidence" value="ECO:0007669"/>
    <property type="project" value="TreeGrafter"/>
</dbReference>
<evidence type="ECO:0000313" key="3">
    <source>
        <dbReference type="EMBL" id="ELV12745.1"/>
    </source>
</evidence>
<feature type="domain" description="CABIT" evidence="2">
    <location>
        <begin position="230"/>
        <end position="456"/>
    </location>
</feature>
<sequence length="533" mass="60340">MEQSWNSYINSLTQNFLPRQVEVTEGNYFSGKFQLIADPVPFETVADLVHSVHVTQCSTTHRSPLCFQNLIPISTAESPMVLEEREKLSLIGLEESQGKRFLRCEVLGKKPPLRLLLPMDCRGQFQECQEDQLHTVDTIIRSKLLAGRQRKIRAAAGHCLRSLSPLVPEDFSGHLILHPYFSVMAFLPGEVQVAIPSDLDIYVTDITDLGNRSFKTMTMKQIYSIEKSKFPLRIKIMSVTLAQNRTGRSKTFPLKCGQLLTILRTQEVKKFIAAEIFKGKKRRHFLIPYTYQGMVLRKGRYFNSVSDVAIAMHSGQLRFQSSKDYTSNTEPCASFTAKECFLALKKDVVSADIQGEMHRVEVLKCHNITTNTPVKLPLFAEGDFLELADDAGPGTLQELCKIKSLPCHIKVISPDPSMVRDPLYETEELRIENVITEQSLIAKDGTWSEDIYSSFSEDIYSSLSEDTFEIPVEKINSEVLIVEECPWLRDLRKETNVAVQNIEEISEAESLTFSNYMIAPHPPPCPPKPRSLS</sequence>
<accession>L8YCP8</accession>
<dbReference type="EMBL" id="KB364377">
    <property type="protein sequence ID" value="ELV12745.1"/>
    <property type="molecule type" value="Genomic_DNA"/>
</dbReference>
<reference evidence="4" key="2">
    <citation type="journal article" date="2013" name="Nat. Commun.">
        <title>Genome of the Chinese tree shrew.</title>
        <authorList>
            <person name="Fan Y."/>
            <person name="Huang Z.Y."/>
            <person name="Cao C.C."/>
            <person name="Chen C.S."/>
            <person name="Chen Y.X."/>
            <person name="Fan D.D."/>
            <person name="He J."/>
            <person name="Hou H.L."/>
            <person name="Hu L."/>
            <person name="Hu X.T."/>
            <person name="Jiang X.T."/>
            <person name="Lai R."/>
            <person name="Lang Y.S."/>
            <person name="Liang B."/>
            <person name="Liao S.G."/>
            <person name="Mu D."/>
            <person name="Ma Y.Y."/>
            <person name="Niu Y.Y."/>
            <person name="Sun X.Q."/>
            <person name="Xia J.Q."/>
            <person name="Xiao J."/>
            <person name="Xiong Z.Q."/>
            <person name="Xu L."/>
            <person name="Yang L."/>
            <person name="Zhang Y."/>
            <person name="Zhao W."/>
            <person name="Zhao X.D."/>
            <person name="Zheng Y.T."/>
            <person name="Zhou J.M."/>
            <person name="Zhu Y.B."/>
            <person name="Zhang G.J."/>
            <person name="Wang J."/>
            <person name="Yao Y.G."/>
        </authorList>
    </citation>
    <scope>NUCLEOTIDE SEQUENCE [LARGE SCALE GENOMIC DNA]</scope>
</reference>
<gene>
    <name evidence="3" type="ORF">TREES_T100002179</name>
</gene>
<dbReference type="GO" id="GO:0005634">
    <property type="term" value="C:nucleus"/>
    <property type="evidence" value="ECO:0007669"/>
    <property type="project" value="TreeGrafter"/>
</dbReference>
<dbReference type="PANTHER" id="PTHR15215">
    <property type="entry name" value="CABIT DOMAIN-CONTAINING PROTEIN"/>
    <property type="match status" value="1"/>
</dbReference>
<evidence type="ECO:0000256" key="1">
    <source>
        <dbReference type="ARBA" id="ARBA00006414"/>
    </source>
</evidence>
<dbReference type="PANTHER" id="PTHR15215:SF3">
    <property type="entry name" value="PROTEIN THEMIS3"/>
    <property type="match status" value="1"/>
</dbReference>
<dbReference type="InterPro" id="IPR025946">
    <property type="entry name" value="CABIT_dom"/>
</dbReference>
<feature type="domain" description="CABIT" evidence="2">
    <location>
        <begin position="29"/>
        <end position="216"/>
    </location>
</feature>
<protein>
    <submittedName>
        <fullName evidence="3">Protein THEMIS3</fullName>
    </submittedName>
</protein>
<dbReference type="InParanoid" id="L8YCP8"/>
<dbReference type="GO" id="GO:0050852">
    <property type="term" value="P:T cell receptor signaling pathway"/>
    <property type="evidence" value="ECO:0007669"/>
    <property type="project" value="TreeGrafter"/>
</dbReference>
<evidence type="ECO:0000313" key="4">
    <source>
        <dbReference type="Proteomes" id="UP000011518"/>
    </source>
</evidence>
<organism evidence="3 4">
    <name type="scientific">Tupaia chinensis</name>
    <name type="common">Chinese tree shrew</name>
    <name type="synonym">Tupaia belangeri chinensis</name>
    <dbReference type="NCBI Taxonomy" id="246437"/>
    <lineage>
        <taxon>Eukaryota</taxon>
        <taxon>Metazoa</taxon>
        <taxon>Chordata</taxon>
        <taxon>Craniata</taxon>
        <taxon>Vertebrata</taxon>
        <taxon>Euteleostomi</taxon>
        <taxon>Mammalia</taxon>
        <taxon>Eutheria</taxon>
        <taxon>Euarchontoglires</taxon>
        <taxon>Scandentia</taxon>
        <taxon>Tupaiidae</taxon>
        <taxon>Tupaia</taxon>
    </lineage>
</organism>